<dbReference type="InterPro" id="IPR011701">
    <property type="entry name" value="MFS"/>
</dbReference>
<dbReference type="SUPFAM" id="SSF103473">
    <property type="entry name" value="MFS general substrate transporter"/>
    <property type="match status" value="1"/>
</dbReference>
<dbReference type="Proteomes" id="UP000218231">
    <property type="component" value="Unassembled WGS sequence"/>
</dbReference>
<keyword evidence="9" id="KW-1185">Reference proteome</keyword>
<dbReference type="EMBL" id="LIAE01010443">
    <property type="protein sequence ID" value="PAV60935.1"/>
    <property type="molecule type" value="Genomic_DNA"/>
</dbReference>
<dbReference type="AlphaFoldDB" id="A0A2A2JGZ9"/>
<dbReference type="OrthoDB" id="5817502at2759"/>
<evidence type="ECO:0000256" key="5">
    <source>
        <dbReference type="SAM" id="MobiDB-lite"/>
    </source>
</evidence>
<feature type="transmembrane region" description="Helical" evidence="6">
    <location>
        <begin position="456"/>
        <end position="479"/>
    </location>
</feature>
<dbReference type="InterPro" id="IPR050382">
    <property type="entry name" value="MFS_Na/Anion_cotransporter"/>
</dbReference>
<feature type="transmembrane region" description="Helical" evidence="6">
    <location>
        <begin position="491"/>
        <end position="510"/>
    </location>
</feature>
<feature type="transmembrane region" description="Helical" evidence="6">
    <location>
        <begin position="190"/>
        <end position="214"/>
    </location>
</feature>
<keyword evidence="3 6" id="KW-1133">Transmembrane helix</keyword>
<feature type="region of interest" description="Disordered" evidence="5">
    <location>
        <begin position="1"/>
        <end position="30"/>
    </location>
</feature>
<dbReference type="PANTHER" id="PTHR11662">
    <property type="entry name" value="SOLUTE CARRIER FAMILY 17"/>
    <property type="match status" value="1"/>
</dbReference>
<feature type="transmembrane region" description="Helical" evidence="6">
    <location>
        <begin position="395"/>
        <end position="414"/>
    </location>
</feature>
<feature type="transmembrane region" description="Helical" evidence="6">
    <location>
        <begin position="426"/>
        <end position="449"/>
    </location>
</feature>
<evidence type="ECO:0000256" key="1">
    <source>
        <dbReference type="ARBA" id="ARBA00004141"/>
    </source>
</evidence>
<sequence length="547" mass="60921">MATEALLNDDSNKLCAENRTTPEKGYDPEHPPPFFSLHSIRMWICLLLTTAMYICQSMNVSLGMSIVCMVNSTAYQSHNLTEGTNSSLSIGKCQSALDDPESSINAGYDVKEFETSIKSQIKEFQGDLLWSPAQQTLLFSASVYGSFITLFFSGYLADKFGPKFLVMGATSIFVFVSLLTPLAANYSYKLFFVMRILMGLGDGFMFPCSGSLAGRWFPSTEKSTAAALYTSGRQIAASLASLIASNLCASSLKWPSVFYLFGTLGCLFLIIWFIFVSNHPSSNKFICEAERQYLMANCNTTNKKNTNKVPWRKMLTSLPLLSAVFCNFTFILQAAMMQNFLPMFLKENLGLPLHSNGIYTMMPFASQLLFKNICGPAGDYIKRKKIMTDTNCVKMFQTIASIGSSFGMLALLFLSDCENPRMALVYLFVFGTTFSAGICGFFTSLLSIAPMYSGTCFSFSMFFAYLGHFLIPNLLTAIIQMDFYVAYKWHMIILFCVVLHLSSGLIFLFYGSAEVQEWAKPAQQQEKLEEKEIRSVDIYGSALSLDA</sequence>
<organism evidence="8 9">
    <name type="scientific">Diploscapter pachys</name>
    <dbReference type="NCBI Taxonomy" id="2018661"/>
    <lineage>
        <taxon>Eukaryota</taxon>
        <taxon>Metazoa</taxon>
        <taxon>Ecdysozoa</taxon>
        <taxon>Nematoda</taxon>
        <taxon>Chromadorea</taxon>
        <taxon>Rhabditida</taxon>
        <taxon>Rhabditina</taxon>
        <taxon>Rhabditomorpha</taxon>
        <taxon>Rhabditoidea</taxon>
        <taxon>Rhabditidae</taxon>
        <taxon>Diploscapter</taxon>
    </lineage>
</organism>
<comment type="caution">
    <text evidence="8">The sequence shown here is derived from an EMBL/GenBank/DDBJ whole genome shotgun (WGS) entry which is preliminary data.</text>
</comment>
<feature type="transmembrane region" description="Helical" evidence="6">
    <location>
        <begin position="357"/>
        <end position="374"/>
    </location>
</feature>
<proteinExistence type="predicted"/>
<feature type="transmembrane region" description="Helical" evidence="6">
    <location>
        <begin position="137"/>
        <end position="157"/>
    </location>
</feature>
<feature type="transmembrane region" description="Helical" evidence="6">
    <location>
        <begin position="43"/>
        <end position="67"/>
    </location>
</feature>
<dbReference type="FunFam" id="1.20.1250.20:FF:000355">
    <property type="entry name" value="SLC (SoLute Carrier) homolog"/>
    <property type="match status" value="1"/>
</dbReference>
<feature type="transmembrane region" description="Helical" evidence="6">
    <location>
        <begin position="258"/>
        <end position="276"/>
    </location>
</feature>
<reference evidence="8 9" key="1">
    <citation type="journal article" date="2017" name="Curr. Biol.">
        <title>Genome architecture and evolution of a unichromosomal asexual nematode.</title>
        <authorList>
            <person name="Fradin H."/>
            <person name="Zegar C."/>
            <person name="Gutwein M."/>
            <person name="Lucas J."/>
            <person name="Kovtun M."/>
            <person name="Corcoran D."/>
            <person name="Baugh L.R."/>
            <person name="Kiontke K."/>
            <person name="Gunsalus K."/>
            <person name="Fitch D.H."/>
            <person name="Piano F."/>
        </authorList>
    </citation>
    <scope>NUCLEOTIDE SEQUENCE [LARGE SCALE GENOMIC DNA]</scope>
    <source>
        <strain evidence="8">PF1309</strain>
    </source>
</reference>
<evidence type="ECO:0000259" key="7">
    <source>
        <dbReference type="PROSITE" id="PS50850"/>
    </source>
</evidence>
<feature type="domain" description="Major facilitator superfamily (MFS) profile" evidence="7">
    <location>
        <begin position="95"/>
        <end position="514"/>
    </location>
</feature>
<dbReference type="Pfam" id="PF07690">
    <property type="entry name" value="MFS_1"/>
    <property type="match status" value="1"/>
</dbReference>
<evidence type="ECO:0000256" key="3">
    <source>
        <dbReference type="ARBA" id="ARBA00022989"/>
    </source>
</evidence>
<dbReference type="GO" id="GO:0006820">
    <property type="term" value="P:monoatomic anion transport"/>
    <property type="evidence" value="ECO:0007669"/>
    <property type="project" value="TreeGrafter"/>
</dbReference>
<dbReference type="PANTHER" id="PTHR11662:SF405">
    <property type="entry name" value="PROTEIN CBG12249"/>
    <property type="match status" value="1"/>
</dbReference>
<evidence type="ECO:0000256" key="6">
    <source>
        <dbReference type="SAM" id="Phobius"/>
    </source>
</evidence>
<evidence type="ECO:0000256" key="4">
    <source>
        <dbReference type="ARBA" id="ARBA00023136"/>
    </source>
</evidence>
<dbReference type="InterPro" id="IPR036259">
    <property type="entry name" value="MFS_trans_sf"/>
</dbReference>
<gene>
    <name evidence="8" type="ORF">WR25_12108</name>
</gene>
<name>A0A2A2JGZ9_9BILA</name>
<feature type="compositionally biased region" description="Basic and acidic residues" evidence="5">
    <location>
        <begin position="20"/>
        <end position="30"/>
    </location>
</feature>
<keyword evidence="2 6" id="KW-0812">Transmembrane</keyword>
<accession>A0A2A2JGZ9</accession>
<evidence type="ECO:0000313" key="9">
    <source>
        <dbReference type="Proteomes" id="UP000218231"/>
    </source>
</evidence>
<dbReference type="GO" id="GO:0022857">
    <property type="term" value="F:transmembrane transporter activity"/>
    <property type="evidence" value="ECO:0007669"/>
    <property type="project" value="InterPro"/>
</dbReference>
<dbReference type="GO" id="GO:0016020">
    <property type="term" value="C:membrane"/>
    <property type="evidence" value="ECO:0007669"/>
    <property type="project" value="UniProtKB-SubCell"/>
</dbReference>
<feature type="transmembrane region" description="Helical" evidence="6">
    <location>
        <begin position="318"/>
        <end position="337"/>
    </location>
</feature>
<dbReference type="FunFam" id="1.20.1250.20:FF:000941">
    <property type="entry name" value="Uncharacterized protein"/>
    <property type="match status" value="1"/>
</dbReference>
<dbReference type="PROSITE" id="PS50850">
    <property type="entry name" value="MFS"/>
    <property type="match status" value="1"/>
</dbReference>
<dbReference type="Gene3D" id="1.20.1250.20">
    <property type="entry name" value="MFS general substrate transporter like domains"/>
    <property type="match status" value="2"/>
</dbReference>
<evidence type="ECO:0000256" key="2">
    <source>
        <dbReference type="ARBA" id="ARBA00022692"/>
    </source>
</evidence>
<keyword evidence="4 6" id="KW-0472">Membrane</keyword>
<comment type="subcellular location">
    <subcellularLocation>
        <location evidence="1">Membrane</location>
        <topology evidence="1">Multi-pass membrane protein</topology>
    </subcellularLocation>
</comment>
<dbReference type="InterPro" id="IPR020846">
    <property type="entry name" value="MFS_dom"/>
</dbReference>
<dbReference type="STRING" id="2018661.A0A2A2JGZ9"/>
<evidence type="ECO:0000313" key="8">
    <source>
        <dbReference type="EMBL" id="PAV60935.1"/>
    </source>
</evidence>
<feature type="transmembrane region" description="Helical" evidence="6">
    <location>
        <begin position="164"/>
        <end position="184"/>
    </location>
</feature>
<protein>
    <recommendedName>
        <fullName evidence="7">Major facilitator superfamily (MFS) profile domain-containing protein</fullName>
    </recommendedName>
</protein>